<organism evidence="2 3">
    <name type="scientific">Candidatus Defluviibacterium haderslevense</name>
    <dbReference type="NCBI Taxonomy" id="2981993"/>
    <lineage>
        <taxon>Bacteria</taxon>
        <taxon>Pseudomonadati</taxon>
        <taxon>Bacteroidota</taxon>
        <taxon>Saprospiria</taxon>
        <taxon>Saprospirales</taxon>
        <taxon>Saprospiraceae</taxon>
        <taxon>Candidatus Defluviibacterium</taxon>
    </lineage>
</organism>
<name>A0A9D7S7W8_9BACT</name>
<evidence type="ECO:0000256" key="1">
    <source>
        <dbReference type="SAM" id="Phobius"/>
    </source>
</evidence>
<evidence type="ECO:0000313" key="2">
    <source>
        <dbReference type="EMBL" id="MBK9716556.1"/>
    </source>
</evidence>
<sequence length="280" mass="31960">MSDRLKQYIQQHKHIIDNKVPPSDLFDRIMINEKAKLHINLPKKHSTKFNFHYLWIAASICILIVFIFSLNIEENGTDQTLSLVSGQSPLLQHQKEIFEDNIKVNEIIIANETKAISEKTMQIQSNKKVNKQSKTIKAKTIIQQEIIENTNNIELANQLTDNQMDQEIAILNEPIIKDTNIETEDTEPLIKTNEEPQHGNITQLSSSEPIVSVADHSNQSYTIGKAIFKGIMKLISKKSSEWTSDVLKIESKELNQKTFIAVNYKSETVAFHKSISIPIQ</sequence>
<dbReference type="Proteomes" id="UP000808349">
    <property type="component" value="Unassembled WGS sequence"/>
</dbReference>
<proteinExistence type="predicted"/>
<keyword evidence="1" id="KW-0812">Transmembrane</keyword>
<keyword evidence="1" id="KW-0472">Membrane</keyword>
<evidence type="ECO:0000313" key="3">
    <source>
        <dbReference type="Proteomes" id="UP000808349"/>
    </source>
</evidence>
<dbReference type="AlphaFoldDB" id="A0A9D7S7W8"/>
<dbReference type="EMBL" id="JADKFW010000004">
    <property type="protein sequence ID" value="MBK9716556.1"/>
    <property type="molecule type" value="Genomic_DNA"/>
</dbReference>
<reference evidence="2 3" key="1">
    <citation type="submission" date="2020-10" db="EMBL/GenBank/DDBJ databases">
        <title>Connecting structure to function with the recovery of over 1000 high-quality activated sludge metagenome-assembled genomes encoding full-length rRNA genes using long-read sequencing.</title>
        <authorList>
            <person name="Singleton C.M."/>
            <person name="Petriglieri F."/>
            <person name="Kristensen J.M."/>
            <person name="Kirkegaard R.H."/>
            <person name="Michaelsen T.Y."/>
            <person name="Andersen M.H."/>
            <person name="Karst S.M."/>
            <person name="Dueholm M.S."/>
            <person name="Nielsen P.H."/>
            <person name="Albertsen M."/>
        </authorList>
    </citation>
    <scope>NUCLEOTIDE SEQUENCE [LARGE SCALE GENOMIC DNA]</scope>
    <source>
        <strain evidence="2">Ribe_18-Q3-R11-54_BAT3C.373</strain>
    </source>
</reference>
<feature type="transmembrane region" description="Helical" evidence="1">
    <location>
        <begin position="53"/>
        <end position="72"/>
    </location>
</feature>
<accession>A0A9D7S7W8</accession>
<protein>
    <submittedName>
        <fullName evidence="2">Uncharacterized protein</fullName>
    </submittedName>
</protein>
<gene>
    <name evidence="2" type="ORF">IPO85_03375</name>
</gene>
<keyword evidence="1" id="KW-1133">Transmembrane helix</keyword>
<comment type="caution">
    <text evidence="2">The sequence shown here is derived from an EMBL/GenBank/DDBJ whole genome shotgun (WGS) entry which is preliminary data.</text>
</comment>